<accession>A0A563W2F7</accession>
<organism evidence="3 4">
    <name type="scientific">Hyella patelloides LEGE 07179</name>
    <dbReference type="NCBI Taxonomy" id="945734"/>
    <lineage>
        <taxon>Bacteria</taxon>
        <taxon>Bacillati</taxon>
        <taxon>Cyanobacteriota</taxon>
        <taxon>Cyanophyceae</taxon>
        <taxon>Pleurocapsales</taxon>
        <taxon>Hyellaceae</taxon>
        <taxon>Hyella</taxon>
    </lineage>
</organism>
<dbReference type="Pfam" id="PF13469">
    <property type="entry name" value="Sulfotransfer_3"/>
    <property type="match status" value="1"/>
</dbReference>
<dbReference type="Proteomes" id="UP000320055">
    <property type="component" value="Unassembled WGS sequence"/>
</dbReference>
<dbReference type="InterPro" id="IPR027417">
    <property type="entry name" value="P-loop_NTPase"/>
</dbReference>
<dbReference type="RefSeq" id="WP_144876284.1">
    <property type="nucleotide sequence ID" value="NZ_LR214382.1"/>
</dbReference>
<dbReference type="Gene3D" id="3.40.50.300">
    <property type="entry name" value="P-loop containing nucleotide triphosphate hydrolases"/>
    <property type="match status" value="1"/>
</dbReference>
<dbReference type="OrthoDB" id="420478at2"/>
<evidence type="ECO:0000256" key="2">
    <source>
        <dbReference type="SAM" id="MobiDB-lite"/>
    </source>
</evidence>
<feature type="region of interest" description="Disordered" evidence="2">
    <location>
        <begin position="382"/>
        <end position="402"/>
    </location>
</feature>
<protein>
    <submittedName>
        <fullName evidence="3">TPR domain protein</fullName>
    </submittedName>
</protein>
<sequence length="402" mass="46934">MENSHPNQCVIITGMHRSGTSLTASLLQSAGLEIGDRLMAASEWNPNGFFEDWDFVALHQAILSSQGIAHEGWTKEKLVEVQGQYLATAQSLISARKNKQIWGWKDPRTTLFLDFWLQLIPEAKFIFTFRSPWEVVDSLFRRGDSIFDTNPNFALEQWSIYNRAILDFYQRYQEQCLLLDIRSIISNPNVIINLTEQKFQLELRSPESLYKPSLFNVDDSMHYRQALVTKLFPKVIDLYNQLQQQSDEVVSSTVEDQHIESTYESWLLQDWHDLKKIENEKHELETQLVQAQANETLLQQTEILLKETQQKLQTTEDKLNQSEKKLQTAQEIIEQLKLVLAGMESSKFWKLRNLWFHLKHKFHKKEADSAYQNYLASLDEQTSMEQSNPVDFTDEITPGDRL</sequence>
<dbReference type="EMBL" id="CAACVJ010000613">
    <property type="protein sequence ID" value="VEP17868.1"/>
    <property type="molecule type" value="Genomic_DNA"/>
</dbReference>
<keyword evidence="1" id="KW-0175">Coiled coil</keyword>
<evidence type="ECO:0000313" key="4">
    <source>
        <dbReference type="Proteomes" id="UP000320055"/>
    </source>
</evidence>
<dbReference type="AlphaFoldDB" id="A0A563W2F7"/>
<name>A0A563W2F7_9CYAN</name>
<dbReference type="SUPFAM" id="SSF52540">
    <property type="entry name" value="P-loop containing nucleoside triphosphate hydrolases"/>
    <property type="match status" value="1"/>
</dbReference>
<reference evidence="3 4" key="1">
    <citation type="submission" date="2019-01" db="EMBL/GenBank/DDBJ databases">
        <authorList>
            <person name="Brito A."/>
        </authorList>
    </citation>
    <scope>NUCLEOTIDE SEQUENCE [LARGE SCALE GENOMIC DNA]</scope>
    <source>
        <strain evidence="3">1</strain>
    </source>
</reference>
<proteinExistence type="predicted"/>
<keyword evidence="4" id="KW-1185">Reference proteome</keyword>
<evidence type="ECO:0000256" key="1">
    <source>
        <dbReference type="SAM" id="Coils"/>
    </source>
</evidence>
<feature type="coiled-coil region" evidence="1">
    <location>
        <begin position="274"/>
        <end position="346"/>
    </location>
</feature>
<gene>
    <name evidence="3" type="ORF">H1P_6500003</name>
</gene>
<evidence type="ECO:0000313" key="3">
    <source>
        <dbReference type="EMBL" id="VEP17868.1"/>
    </source>
</evidence>